<gene>
    <name evidence="2" type="ORF">WMG39_26160</name>
</gene>
<evidence type="ECO:0000313" key="2">
    <source>
        <dbReference type="EMBL" id="MEK0188299.1"/>
    </source>
</evidence>
<protein>
    <submittedName>
        <fullName evidence="2">Type IV pilin-like G/H family protein</fullName>
    </submittedName>
</protein>
<accession>A0ABU8YV34</accession>
<dbReference type="EMBL" id="JBBLXS010000572">
    <property type="protein sequence ID" value="MEK0188299.1"/>
    <property type="molecule type" value="Genomic_DNA"/>
</dbReference>
<evidence type="ECO:0000256" key="1">
    <source>
        <dbReference type="SAM" id="Phobius"/>
    </source>
</evidence>
<keyword evidence="1" id="KW-0812">Transmembrane</keyword>
<proteinExistence type="predicted"/>
<keyword evidence="1" id="KW-1133">Transmembrane helix</keyword>
<feature type="transmembrane region" description="Helical" evidence="1">
    <location>
        <begin position="12"/>
        <end position="39"/>
    </location>
</feature>
<keyword evidence="1" id="KW-0472">Membrane</keyword>
<name>A0ABU8YV34_9CYAN</name>
<dbReference type="InterPro" id="IPR031975">
    <property type="entry name" value="Pilin_GH"/>
</dbReference>
<comment type="caution">
    <text evidence="2">The sequence shown here is derived from an EMBL/GenBank/DDBJ whole genome shotgun (WGS) entry which is preliminary data.</text>
</comment>
<organism evidence="2 3">
    <name type="scientific">Microcoleus anatoxicus PTRS2</name>
    <dbReference type="NCBI Taxonomy" id="2705321"/>
    <lineage>
        <taxon>Bacteria</taxon>
        <taxon>Bacillati</taxon>
        <taxon>Cyanobacteriota</taxon>
        <taxon>Cyanophyceae</taxon>
        <taxon>Oscillatoriophycideae</taxon>
        <taxon>Oscillatoriales</taxon>
        <taxon>Microcoleaceae</taxon>
        <taxon>Microcoleus</taxon>
        <taxon>Microcoleus anatoxicus</taxon>
    </lineage>
</organism>
<keyword evidence="3" id="KW-1185">Reference proteome</keyword>
<dbReference type="PROSITE" id="PS51257">
    <property type="entry name" value="PROKAR_LIPOPROTEIN"/>
    <property type="match status" value="1"/>
</dbReference>
<reference evidence="2 3" key="1">
    <citation type="journal article" date="2020" name="Harmful Algae">
        <title>Molecular and morphological characterization of a novel dihydroanatoxin-a producing Microcoleus species (cyanobacteria) from the Russian River, California, USA.</title>
        <authorList>
            <person name="Conklin K.Y."/>
            <person name="Stancheva R."/>
            <person name="Otten T.G."/>
            <person name="Fadness R."/>
            <person name="Boyer G.L."/>
            <person name="Read B."/>
            <person name="Zhang X."/>
            <person name="Sheath R.G."/>
        </authorList>
    </citation>
    <scope>NUCLEOTIDE SEQUENCE [LARGE SCALE GENOMIC DNA]</scope>
    <source>
        <strain evidence="2 3">PTRS2</strain>
    </source>
</reference>
<dbReference type="RefSeq" id="WP_340519167.1">
    <property type="nucleotide sequence ID" value="NZ_JBBLXS010000572.1"/>
</dbReference>
<dbReference type="Gene3D" id="3.30.700.10">
    <property type="entry name" value="Glycoprotein, Type 4 Pilin"/>
    <property type="match status" value="1"/>
</dbReference>
<sequence length="172" mass="18868">MTKNQEPIVNNAGYGGCGCLLFIICIGVMQAFVVPMFLFSTSIRNEREAQQYVSSINKGQQAYFAEKSVFSTSVNALGLGIKTETANYKYSVITTKEAAFNYVISKKPGLKNYVGGVFVIPAKKNQQNATKNEIKTISIWCETSNRGIIKPAEPIYQKGKIACGEGTINLMK</sequence>
<dbReference type="Pfam" id="PF16734">
    <property type="entry name" value="Pilin_GH"/>
    <property type="match status" value="1"/>
</dbReference>
<evidence type="ECO:0000313" key="3">
    <source>
        <dbReference type="Proteomes" id="UP001384579"/>
    </source>
</evidence>
<dbReference type="Proteomes" id="UP001384579">
    <property type="component" value="Unassembled WGS sequence"/>
</dbReference>